<evidence type="ECO:0000313" key="9">
    <source>
        <dbReference type="Proteomes" id="UP000534306"/>
    </source>
</evidence>
<evidence type="ECO:0000259" key="5">
    <source>
        <dbReference type="Pfam" id="PF00501"/>
    </source>
</evidence>
<dbReference type="Pfam" id="PF13193">
    <property type="entry name" value="AMP-binding_C"/>
    <property type="match status" value="1"/>
</dbReference>
<feature type="domain" description="AMP-dependent synthetase/ligase" evidence="5">
    <location>
        <begin position="24"/>
        <end position="382"/>
    </location>
</feature>
<dbReference type="Pfam" id="PF00501">
    <property type="entry name" value="AMP-binding"/>
    <property type="match status" value="1"/>
</dbReference>
<keyword evidence="9" id="KW-1185">Reference proteome</keyword>
<dbReference type="PANTHER" id="PTHR24096">
    <property type="entry name" value="LONG-CHAIN-FATTY-ACID--COA LIGASE"/>
    <property type="match status" value="1"/>
</dbReference>
<evidence type="ECO:0000256" key="1">
    <source>
        <dbReference type="ARBA" id="ARBA00006432"/>
    </source>
</evidence>
<keyword evidence="4" id="KW-0067">ATP-binding</keyword>
<dbReference type="EMBL" id="JABJRC010000003">
    <property type="protein sequence ID" value="NOL41917.1"/>
    <property type="molecule type" value="Genomic_DNA"/>
</dbReference>
<dbReference type="Proteomes" id="UP000534306">
    <property type="component" value="Unassembled WGS sequence"/>
</dbReference>
<reference evidence="7 10" key="2">
    <citation type="submission" date="2020-08" db="EMBL/GenBank/DDBJ databases">
        <title>Sequencing the genomes of 1000 actinobacteria strains.</title>
        <authorList>
            <person name="Klenk H.-P."/>
        </authorList>
    </citation>
    <scope>NUCLEOTIDE SEQUENCE [LARGE SCALE GENOMIC DNA]</scope>
    <source>
        <strain evidence="7 10">DSM 15626</strain>
    </source>
</reference>
<evidence type="ECO:0000256" key="3">
    <source>
        <dbReference type="ARBA" id="ARBA00022741"/>
    </source>
</evidence>
<keyword evidence="2 8" id="KW-0436">Ligase</keyword>
<evidence type="ECO:0000256" key="4">
    <source>
        <dbReference type="ARBA" id="ARBA00022840"/>
    </source>
</evidence>
<protein>
    <submittedName>
        <fullName evidence="8">4-coumarate--CoA ligase family protein</fullName>
    </submittedName>
    <submittedName>
        <fullName evidence="7">Acyl-CoA synthetase (AMP-forming)/AMP-acid ligase II</fullName>
    </submittedName>
</protein>
<dbReference type="InterPro" id="IPR042099">
    <property type="entry name" value="ANL_N_sf"/>
</dbReference>
<evidence type="ECO:0000259" key="6">
    <source>
        <dbReference type="Pfam" id="PF13193"/>
    </source>
</evidence>
<sequence length="521" mass="55658">MIITSQFPPVEILDLPLHEAVLGRAQEYGDRPALVDGVSGREVSYAQLDGMTRRVAAGLAELGIGKGDVIALYSPNTILYPVVFYGATRAGATVTTVNALYTADELHKQLLDSKAKLLVTISLFLPVATAAIEGTEVTEIFVCDQAEGYRSVMELVASTGPEPEVAIDPASDVAVLPYSSGTTGAAKGVMLTHRNIATNLAQAEATFAMGDGERIIAILPFFHIYGQSVLMNLPFRFGATVVVLPKFELQQFLTVLDEQKITRAFVAPPIVLALAKHPAVDGVDLSALKYLTSAAAPLDAELAEACAKRLGLTSVLQCYGMTELSPGTHAVPQDESNPPAGAVGLLFPSTEQRIVGADGNDVSAGEVGEVWIRGPQVMKGYLGRPAETDATVDAEGWLHTGDLGRVDERGYLYVVDRVKELIKYHGYQVPPAELEAVLLTDPRIADAAVIGVQEEGNEVPKAFVVPTPGSGLTESDVLDYVAERVAPYKKVRQVEFIEAVPKAASGKILRRELRAREAARE</sequence>
<evidence type="ECO:0000256" key="2">
    <source>
        <dbReference type="ARBA" id="ARBA00022598"/>
    </source>
</evidence>
<dbReference type="GO" id="GO:0005524">
    <property type="term" value="F:ATP binding"/>
    <property type="evidence" value="ECO:0007669"/>
    <property type="project" value="UniProtKB-KW"/>
</dbReference>
<evidence type="ECO:0000313" key="7">
    <source>
        <dbReference type="EMBL" id="MBB6565654.1"/>
    </source>
</evidence>
<dbReference type="InterPro" id="IPR000873">
    <property type="entry name" value="AMP-dep_synth/lig_dom"/>
</dbReference>
<proteinExistence type="inferred from homology"/>
<comment type="caution">
    <text evidence="8">The sequence shown here is derived from an EMBL/GenBank/DDBJ whole genome shotgun (WGS) entry which is preliminary data.</text>
</comment>
<gene>
    <name evidence="7" type="ORF">HNR71_001291</name>
    <name evidence="8" type="ORF">HPO96_16850</name>
</gene>
<dbReference type="InterPro" id="IPR045851">
    <property type="entry name" value="AMP-bd_C_sf"/>
</dbReference>
<comment type="similarity">
    <text evidence="1">Belongs to the ATP-dependent AMP-binding enzyme family.</text>
</comment>
<evidence type="ECO:0000313" key="10">
    <source>
        <dbReference type="Proteomes" id="UP000553957"/>
    </source>
</evidence>
<dbReference type="CDD" id="cd05904">
    <property type="entry name" value="4CL"/>
    <property type="match status" value="1"/>
</dbReference>
<dbReference type="GO" id="GO:0016405">
    <property type="term" value="F:CoA-ligase activity"/>
    <property type="evidence" value="ECO:0007669"/>
    <property type="project" value="TreeGrafter"/>
</dbReference>
<dbReference type="FunFam" id="3.30.300.30:FF:000007">
    <property type="entry name" value="4-coumarate--CoA ligase 2"/>
    <property type="match status" value="1"/>
</dbReference>
<dbReference type="FunFam" id="3.40.50.12780:FF:000003">
    <property type="entry name" value="Long-chain-fatty-acid--CoA ligase FadD"/>
    <property type="match status" value="1"/>
</dbReference>
<dbReference type="Gene3D" id="3.40.50.12780">
    <property type="entry name" value="N-terminal domain of ligase-like"/>
    <property type="match status" value="1"/>
</dbReference>
<dbReference type="Proteomes" id="UP000553957">
    <property type="component" value="Unassembled WGS sequence"/>
</dbReference>
<dbReference type="InterPro" id="IPR025110">
    <property type="entry name" value="AMP-bd_C"/>
</dbReference>
<name>A0A7Y4L094_9ACTN</name>
<dbReference type="Gene3D" id="3.30.300.30">
    <property type="match status" value="1"/>
</dbReference>
<dbReference type="SUPFAM" id="SSF56801">
    <property type="entry name" value="Acetyl-CoA synthetase-like"/>
    <property type="match status" value="1"/>
</dbReference>
<feature type="domain" description="AMP-binding enzyme C-terminal" evidence="6">
    <location>
        <begin position="433"/>
        <end position="507"/>
    </location>
</feature>
<dbReference type="PROSITE" id="PS00455">
    <property type="entry name" value="AMP_BINDING"/>
    <property type="match status" value="1"/>
</dbReference>
<dbReference type="EMBL" id="JACHKF010000001">
    <property type="protein sequence ID" value="MBB6565654.1"/>
    <property type="molecule type" value="Genomic_DNA"/>
</dbReference>
<accession>A0A7Y4L094</accession>
<reference evidence="8 9" key="1">
    <citation type="submission" date="2020-05" db="EMBL/GenBank/DDBJ databases">
        <title>Genome sequence of Kribbella sandramycini ATCC 39419.</title>
        <authorList>
            <person name="Maclea K.S."/>
            <person name="Fair J.L."/>
        </authorList>
    </citation>
    <scope>NUCLEOTIDE SEQUENCE [LARGE SCALE GENOMIC DNA]</scope>
    <source>
        <strain evidence="8 9">ATCC 39419</strain>
    </source>
</reference>
<dbReference type="RefSeq" id="WP_171674384.1">
    <property type="nucleotide sequence ID" value="NZ_BAAAGT010000001.1"/>
</dbReference>
<evidence type="ECO:0000313" key="8">
    <source>
        <dbReference type="EMBL" id="NOL41917.1"/>
    </source>
</evidence>
<dbReference type="AlphaFoldDB" id="A0A7Y4L094"/>
<organism evidence="8 9">
    <name type="scientific">Kribbella sandramycini</name>
    <dbReference type="NCBI Taxonomy" id="60450"/>
    <lineage>
        <taxon>Bacteria</taxon>
        <taxon>Bacillati</taxon>
        <taxon>Actinomycetota</taxon>
        <taxon>Actinomycetes</taxon>
        <taxon>Propionibacteriales</taxon>
        <taxon>Kribbellaceae</taxon>
        <taxon>Kribbella</taxon>
    </lineage>
</organism>
<dbReference type="InterPro" id="IPR020845">
    <property type="entry name" value="AMP-binding_CS"/>
</dbReference>
<dbReference type="PANTHER" id="PTHR24096:SF149">
    <property type="entry name" value="AMP-BINDING DOMAIN-CONTAINING PROTEIN-RELATED"/>
    <property type="match status" value="1"/>
</dbReference>
<keyword evidence="3" id="KW-0547">Nucleotide-binding</keyword>